<dbReference type="RefSeq" id="WP_095371167.1">
    <property type="nucleotide sequence ID" value="NZ_CP022983.1"/>
</dbReference>
<dbReference type="KEGG" id="bko:CKF48_09820"/>
<evidence type="ECO:0000313" key="2">
    <source>
        <dbReference type="Proteomes" id="UP000215137"/>
    </source>
</evidence>
<reference evidence="1 2" key="1">
    <citation type="submission" date="2017-08" db="EMBL/GenBank/DDBJ databases">
        <title>Complete Genome Sequence of Bacillus kochii Oregon-R-modENCODE STRAIN BDGP4, isolated from Drosophila melanogaster gut.</title>
        <authorList>
            <person name="Wan K.H."/>
            <person name="Yu C."/>
            <person name="Park S."/>
            <person name="Hammonds A.S."/>
            <person name="Booth B.W."/>
            <person name="Celniker S.E."/>
        </authorList>
    </citation>
    <scope>NUCLEOTIDE SEQUENCE [LARGE SCALE GENOMIC DNA]</scope>
    <source>
        <strain evidence="1 2">BDGP4</strain>
    </source>
</reference>
<dbReference type="Proteomes" id="UP000215137">
    <property type="component" value="Chromosome"/>
</dbReference>
<accession>A0A248THJ4</accession>
<proteinExistence type="predicted"/>
<evidence type="ECO:0000313" key="1">
    <source>
        <dbReference type="EMBL" id="ASV67592.1"/>
    </source>
</evidence>
<protein>
    <submittedName>
        <fullName evidence="1">Uncharacterized protein</fullName>
    </submittedName>
</protein>
<dbReference type="AlphaFoldDB" id="A0A248THJ4"/>
<name>A0A248THJ4_9BACI</name>
<keyword evidence="2" id="KW-1185">Reference proteome</keyword>
<gene>
    <name evidence="1" type="ORF">CKF48_09820</name>
</gene>
<sequence length="59" mass="6839">MINLTILLIIVFLIGFELGKKFIVKGLSERTIQLHQEGDHEQARLIEKVLKKHKSKNDN</sequence>
<dbReference type="OrthoDB" id="2991502at2"/>
<dbReference type="EMBL" id="CP022983">
    <property type="protein sequence ID" value="ASV67592.1"/>
    <property type="molecule type" value="Genomic_DNA"/>
</dbReference>
<organism evidence="1 2">
    <name type="scientific">Cytobacillus kochii</name>
    <dbReference type="NCBI Taxonomy" id="859143"/>
    <lineage>
        <taxon>Bacteria</taxon>
        <taxon>Bacillati</taxon>
        <taxon>Bacillota</taxon>
        <taxon>Bacilli</taxon>
        <taxon>Bacillales</taxon>
        <taxon>Bacillaceae</taxon>
        <taxon>Cytobacillus</taxon>
    </lineage>
</organism>